<evidence type="ECO:0000313" key="14">
    <source>
        <dbReference type="Proteomes" id="UP001595536"/>
    </source>
</evidence>
<dbReference type="PANTHER" id="PTHR30386:SF17">
    <property type="entry name" value="ALKALINE PROTEASE SECRETION PROTEIN APRE"/>
    <property type="match status" value="1"/>
</dbReference>
<keyword evidence="3 9" id="KW-0813">Transport</keyword>
<comment type="subcellular location">
    <subcellularLocation>
        <location evidence="1 9">Cell inner membrane</location>
        <topology evidence="1 9">Single-pass membrane protein</topology>
    </subcellularLocation>
</comment>
<dbReference type="Pfam" id="PF25994">
    <property type="entry name" value="HH_AprE"/>
    <property type="match status" value="1"/>
</dbReference>
<feature type="domain" description="AprE-like long alpha-helical hairpin" evidence="11">
    <location>
        <begin position="93"/>
        <end position="281"/>
    </location>
</feature>
<organism evidence="13 14">
    <name type="scientific">Camelimonas abortus</name>
    <dbReference type="NCBI Taxonomy" id="1017184"/>
    <lineage>
        <taxon>Bacteria</taxon>
        <taxon>Pseudomonadati</taxon>
        <taxon>Pseudomonadota</taxon>
        <taxon>Alphaproteobacteria</taxon>
        <taxon>Hyphomicrobiales</taxon>
        <taxon>Chelatococcaceae</taxon>
        <taxon>Camelimonas</taxon>
    </lineage>
</organism>
<dbReference type="NCBIfam" id="TIGR01843">
    <property type="entry name" value="type_I_hlyD"/>
    <property type="match status" value="1"/>
</dbReference>
<evidence type="ECO:0000256" key="8">
    <source>
        <dbReference type="ARBA" id="ARBA00023136"/>
    </source>
</evidence>
<keyword evidence="8 9" id="KW-0472">Membrane</keyword>
<keyword evidence="5 9" id="KW-0997">Cell inner membrane</keyword>
<dbReference type="Gene3D" id="1.10.287.470">
    <property type="entry name" value="Helix hairpin bin"/>
    <property type="match status" value="1"/>
</dbReference>
<dbReference type="Gene3D" id="2.40.30.170">
    <property type="match status" value="1"/>
</dbReference>
<evidence type="ECO:0000256" key="5">
    <source>
        <dbReference type="ARBA" id="ARBA00022519"/>
    </source>
</evidence>
<protein>
    <recommendedName>
        <fullName evidence="9">Membrane fusion protein (MFP) family protein</fullName>
    </recommendedName>
</protein>
<proteinExistence type="inferred from homology"/>
<dbReference type="InterPro" id="IPR058781">
    <property type="entry name" value="HH_AprE-like"/>
</dbReference>
<dbReference type="InterPro" id="IPR050739">
    <property type="entry name" value="MFP"/>
</dbReference>
<dbReference type="RefSeq" id="WP_376828895.1">
    <property type="nucleotide sequence ID" value="NZ_JBHLWR010000004.1"/>
</dbReference>
<keyword evidence="4 9" id="KW-1003">Cell membrane</keyword>
<sequence>MNEDHTATGGNWRTYAYIGYAVIFLTFGVLGGWAFMVKVDQAAAGQGVVIVESKRKAVQHLEGGIVKDVLVKEGQIVRAGDTLVRLDPTQPMANLEMLRNQHAALLALDARLRSEQGDLDHIAWPKTLLDEKNNSQVARIMADQQAQFEERRASLTGQLNILEARVEQLRSQIDGLRTEKASSEEQIRFINQELAGLRYLRERELIPVTRVLAMERERTRLEGQIGRLAADIARTEASIGETQLQISQIRQKFREDVASQLMENGQRLAEVAEKITVARDVLSRLNVIAPESGMVQGVKVYGSGQVVRPGEQLMELVPAEDRLLVEARFAPQDIDGIHEGQKAELRFEALQALKPPIITGQLESVSRDRLVDASTGQPYYLAVIRLDANDIPPELRDKIRAGMGVEVLALRGARTFADYLLSPLANALRKSFIHH</sequence>
<gene>
    <name evidence="13" type="ORF">ACFOEX_12250</name>
</gene>
<dbReference type="InterPro" id="IPR010129">
    <property type="entry name" value="T1SS_HlyD"/>
</dbReference>
<evidence type="ECO:0000256" key="4">
    <source>
        <dbReference type="ARBA" id="ARBA00022475"/>
    </source>
</evidence>
<dbReference type="PRINTS" id="PR01490">
    <property type="entry name" value="RTXTOXIND"/>
</dbReference>
<accession>A0ABV7LHT3</accession>
<dbReference type="Proteomes" id="UP001595536">
    <property type="component" value="Unassembled WGS sequence"/>
</dbReference>
<dbReference type="PANTHER" id="PTHR30386">
    <property type="entry name" value="MEMBRANE FUSION SUBUNIT OF EMRAB-TOLC MULTIDRUG EFFLUX PUMP"/>
    <property type="match status" value="1"/>
</dbReference>
<comment type="similarity">
    <text evidence="2 9">Belongs to the membrane fusion protein (MFP) (TC 8.A.1) family.</text>
</comment>
<evidence type="ECO:0000259" key="12">
    <source>
        <dbReference type="Pfam" id="PF26002"/>
    </source>
</evidence>
<name>A0ABV7LHT3_9HYPH</name>
<feature type="transmembrane region" description="Helical" evidence="9">
    <location>
        <begin position="15"/>
        <end position="36"/>
    </location>
</feature>
<keyword evidence="6 9" id="KW-0812">Transmembrane</keyword>
<feature type="domain" description="AprE-like beta-barrel" evidence="12">
    <location>
        <begin position="323"/>
        <end position="408"/>
    </location>
</feature>
<evidence type="ECO:0000256" key="2">
    <source>
        <dbReference type="ARBA" id="ARBA00009477"/>
    </source>
</evidence>
<feature type="coiled-coil region" evidence="10">
    <location>
        <begin position="145"/>
        <end position="193"/>
    </location>
</feature>
<keyword evidence="10" id="KW-0175">Coiled coil</keyword>
<reference evidence="14" key="1">
    <citation type="journal article" date="2019" name="Int. J. Syst. Evol. Microbiol.">
        <title>The Global Catalogue of Microorganisms (GCM) 10K type strain sequencing project: providing services to taxonomists for standard genome sequencing and annotation.</title>
        <authorList>
            <consortium name="The Broad Institute Genomics Platform"/>
            <consortium name="The Broad Institute Genome Sequencing Center for Infectious Disease"/>
            <person name="Wu L."/>
            <person name="Ma J."/>
        </authorList>
    </citation>
    <scope>NUCLEOTIDE SEQUENCE [LARGE SCALE GENOMIC DNA]</scope>
    <source>
        <strain evidence="14">CCM 7941</strain>
    </source>
</reference>
<keyword evidence="14" id="KW-1185">Reference proteome</keyword>
<evidence type="ECO:0000256" key="3">
    <source>
        <dbReference type="ARBA" id="ARBA00022448"/>
    </source>
</evidence>
<dbReference type="InterPro" id="IPR058982">
    <property type="entry name" value="Beta-barrel_AprE"/>
</dbReference>
<dbReference type="Gene3D" id="2.40.50.100">
    <property type="match status" value="1"/>
</dbReference>
<evidence type="ECO:0000256" key="9">
    <source>
        <dbReference type="RuleBase" id="RU365093"/>
    </source>
</evidence>
<comment type="caution">
    <text evidence="13">The sequence shown here is derived from an EMBL/GenBank/DDBJ whole genome shotgun (WGS) entry which is preliminary data.</text>
</comment>
<evidence type="ECO:0000313" key="13">
    <source>
        <dbReference type="EMBL" id="MFC3267117.1"/>
    </source>
</evidence>
<evidence type="ECO:0000259" key="11">
    <source>
        <dbReference type="Pfam" id="PF25994"/>
    </source>
</evidence>
<evidence type="ECO:0000256" key="7">
    <source>
        <dbReference type="ARBA" id="ARBA00022989"/>
    </source>
</evidence>
<keyword evidence="7 9" id="KW-1133">Transmembrane helix</keyword>
<evidence type="ECO:0000256" key="6">
    <source>
        <dbReference type="ARBA" id="ARBA00022692"/>
    </source>
</evidence>
<evidence type="ECO:0000256" key="10">
    <source>
        <dbReference type="SAM" id="Coils"/>
    </source>
</evidence>
<evidence type="ECO:0000256" key="1">
    <source>
        <dbReference type="ARBA" id="ARBA00004377"/>
    </source>
</evidence>
<dbReference type="EMBL" id="JBHRUV010000079">
    <property type="protein sequence ID" value="MFC3267117.1"/>
    <property type="molecule type" value="Genomic_DNA"/>
</dbReference>
<dbReference type="Pfam" id="PF26002">
    <property type="entry name" value="Beta-barrel_AprE"/>
    <property type="match status" value="1"/>
</dbReference>